<evidence type="ECO:0000256" key="3">
    <source>
        <dbReference type="ARBA" id="ARBA00022989"/>
    </source>
</evidence>
<keyword evidence="7" id="KW-1185">Reference proteome</keyword>
<dbReference type="PANTHER" id="PTHR34836">
    <property type="entry name" value="OS06G0188250 PROTEIN"/>
    <property type="match status" value="1"/>
</dbReference>
<gene>
    <name evidence="6" type="ORF">Bca52824_035372</name>
</gene>
<comment type="caution">
    <text evidence="6">The sequence shown here is derived from an EMBL/GenBank/DDBJ whole genome shotgun (WGS) entry which is preliminary data.</text>
</comment>
<dbReference type="SUPFAM" id="SSF53822">
    <property type="entry name" value="Periplasmic binding protein-like I"/>
    <property type="match status" value="1"/>
</dbReference>
<dbReference type="PANTHER" id="PTHR34836:SF7">
    <property type="entry name" value="RECEPTOR LIGAND BINDING REGION DOMAIN-CONTAINING PROTEIN"/>
    <property type="match status" value="1"/>
</dbReference>
<comment type="subcellular location">
    <subcellularLocation>
        <location evidence="1">Membrane</location>
    </subcellularLocation>
</comment>
<dbReference type="Pfam" id="PF01094">
    <property type="entry name" value="ANF_receptor"/>
    <property type="match status" value="1"/>
</dbReference>
<dbReference type="AlphaFoldDB" id="A0A8X7S583"/>
<organism evidence="6 7">
    <name type="scientific">Brassica carinata</name>
    <name type="common">Ethiopian mustard</name>
    <name type="synonym">Abyssinian cabbage</name>
    <dbReference type="NCBI Taxonomy" id="52824"/>
    <lineage>
        <taxon>Eukaryota</taxon>
        <taxon>Viridiplantae</taxon>
        <taxon>Streptophyta</taxon>
        <taxon>Embryophyta</taxon>
        <taxon>Tracheophyta</taxon>
        <taxon>Spermatophyta</taxon>
        <taxon>Magnoliopsida</taxon>
        <taxon>eudicotyledons</taxon>
        <taxon>Gunneridae</taxon>
        <taxon>Pentapetalae</taxon>
        <taxon>rosids</taxon>
        <taxon>malvids</taxon>
        <taxon>Brassicales</taxon>
        <taxon>Brassicaceae</taxon>
        <taxon>Brassiceae</taxon>
        <taxon>Brassica</taxon>
    </lineage>
</organism>
<feature type="domain" description="Receptor ligand binding region" evidence="5">
    <location>
        <begin position="42"/>
        <end position="147"/>
    </location>
</feature>
<evidence type="ECO:0000259" key="5">
    <source>
        <dbReference type="Pfam" id="PF01094"/>
    </source>
</evidence>
<evidence type="ECO:0000256" key="1">
    <source>
        <dbReference type="ARBA" id="ARBA00004370"/>
    </source>
</evidence>
<protein>
    <recommendedName>
        <fullName evidence="5">Receptor ligand binding region domain-containing protein</fullName>
    </recommendedName>
</protein>
<evidence type="ECO:0000256" key="4">
    <source>
        <dbReference type="ARBA" id="ARBA00023136"/>
    </source>
</evidence>
<dbReference type="Proteomes" id="UP000886595">
    <property type="component" value="Unassembled WGS sequence"/>
</dbReference>
<reference evidence="6 7" key="1">
    <citation type="submission" date="2020-02" db="EMBL/GenBank/DDBJ databases">
        <authorList>
            <person name="Ma Q."/>
            <person name="Huang Y."/>
            <person name="Song X."/>
            <person name="Pei D."/>
        </authorList>
    </citation>
    <scope>NUCLEOTIDE SEQUENCE [LARGE SCALE GENOMIC DNA]</scope>
    <source>
        <strain evidence="6">Sxm20200214</strain>
        <tissue evidence="6">Leaf</tissue>
    </source>
</reference>
<dbReference type="EMBL" id="JAAMPC010000008">
    <property type="protein sequence ID" value="KAG2298900.1"/>
    <property type="molecule type" value="Genomic_DNA"/>
</dbReference>
<keyword evidence="4" id="KW-0472">Membrane</keyword>
<keyword evidence="2" id="KW-0812">Transmembrane</keyword>
<evidence type="ECO:0000256" key="2">
    <source>
        <dbReference type="ARBA" id="ARBA00022692"/>
    </source>
</evidence>
<name>A0A8X7S583_BRACI</name>
<evidence type="ECO:0000313" key="6">
    <source>
        <dbReference type="EMBL" id="KAG2298900.1"/>
    </source>
</evidence>
<dbReference type="InterPro" id="IPR028082">
    <property type="entry name" value="Peripla_BP_I"/>
</dbReference>
<dbReference type="GO" id="GO:0016020">
    <property type="term" value="C:membrane"/>
    <property type="evidence" value="ECO:0007669"/>
    <property type="project" value="UniProtKB-SubCell"/>
</dbReference>
<accession>A0A8X7S583</accession>
<dbReference type="InterPro" id="IPR015683">
    <property type="entry name" value="Ionotropic_Glu_rcpt"/>
</dbReference>
<evidence type="ECO:0000313" key="7">
    <source>
        <dbReference type="Proteomes" id="UP000886595"/>
    </source>
</evidence>
<keyword evidence="3" id="KW-1133">Transmembrane helix</keyword>
<dbReference type="InterPro" id="IPR001828">
    <property type="entry name" value="ANF_lig-bd_rcpt"/>
</dbReference>
<dbReference type="OrthoDB" id="1746838at2759"/>
<proteinExistence type="predicted"/>
<sequence length="206" mass="23842">MSGSQRTGFQQLYTPWSLWDRKRWASCKEWLLFAITQQSVAWKRQFKERWKSGVNSYALYAYDSVWLIARALDVFFRENNNITFSNDQSLHKTSDSSIQLSLSVFNEGEKLLNIILGRNHTGVTGQIQFDSERNRVNPAYKVLNIEGSGPRRVGYWSNHSGEVTKPPRGWVFPNNGKPLKIAVPNRMSYKDYVSKDKIRLALEAFV</sequence>
<dbReference type="Gene3D" id="3.40.50.2300">
    <property type="match status" value="2"/>
</dbReference>